<feature type="compositionally biased region" description="Polar residues" evidence="1">
    <location>
        <begin position="622"/>
        <end position="635"/>
    </location>
</feature>
<feature type="compositionally biased region" description="Basic and acidic residues" evidence="1">
    <location>
        <begin position="196"/>
        <end position="211"/>
    </location>
</feature>
<protein>
    <submittedName>
        <fullName evidence="2">Uncharacterized protein</fullName>
    </submittedName>
</protein>
<dbReference type="KEGG" id="hir:HETIRDRAFT_172029"/>
<reference evidence="2 3" key="1">
    <citation type="journal article" date="2012" name="New Phytol.">
        <title>Insight into trade-off between wood decay and parasitism from the genome of a fungal forest pathogen.</title>
        <authorList>
            <person name="Olson A."/>
            <person name="Aerts A."/>
            <person name="Asiegbu F."/>
            <person name="Belbahri L."/>
            <person name="Bouzid O."/>
            <person name="Broberg A."/>
            <person name="Canback B."/>
            <person name="Coutinho P.M."/>
            <person name="Cullen D."/>
            <person name="Dalman K."/>
            <person name="Deflorio G."/>
            <person name="van Diepen L.T."/>
            <person name="Dunand C."/>
            <person name="Duplessis S."/>
            <person name="Durling M."/>
            <person name="Gonthier P."/>
            <person name="Grimwood J."/>
            <person name="Fossdal C.G."/>
            <person name="Hansson D."/>
            <person name="Henrissat B."/>
            <person name="Hietala A."/>
            <person name="Himmelstrand K."/>
            <person name="Hoffmeister D."/>
            <person name="Hogberg N."/>
            <person name="James T.Y."/>
            <person name="Karlsson M."/>
            <person name="Kohler A."/>
            <person name="Kues U."/>
            <person name="Lee Y.H."/>
            <person name="Lin Y.C."/>
            <person name="Lind M."/>
            <person name="Lindquist E."/>
            <person name="Lombard V."/>
            <person name="Lucas S."/>
            <person name="Lunden K."/>
            <person name="Morin E."/>
            <person name="Murat C."/>
            <person name="Park J."/>
            <person name="Raffaello T."/>
            <person name="Rouze P."/>
            <person name="Salamov A."/>
            <person name="Schmutz J."/>
            <person name="Solheim H."/>
            <person name="Stahlberg J."/>
            <person name="Velez H."/>
            <person name="de Vries R.P."/>
            <person name="Wiebenga A."/>
            <person name="Woodward S."/>
            <person name="Yakovlev I."/>
            <person name="Garbelotto M."/>
            <person name="Martin F."/>
            <person name="Grigoriev I.V."/>
            <person name="Stenlid J."/>
        </authorList>
    </citation>
    <scope>NUCLEOTIDE SEQUENCE [LARGE SCALE GENOMIC DNA]</scope>
    <source>
        <strain evidence="2 3">TC 32-1</strain>
    </source>
</reference>
<feature type="region of interest" description="Disordered" evidence="1">
    <location>
        <begin position="311"/>
        <end position="432"/>
    </location>
</feature>
<dbReference type="EMBL" id="KI925460">
    <property type="protein sequence ID" value="ETW79437.1"/>
    <property type="molecule type" value="Genomic_DNA"/>
</dbReference>
<feature type="compositionally biased region" description="Polar residues" evidence="1">
    <location>
        <begin position="316"/>
        <end position="327"/>
    </location>
</feature>
<keyword evidence="3" id="KW-1185">Reference proteome</keyword>
<evidence type="ECO:0000313" key="2">
    <source>
        <dbReference type="EMBL" id="ETW79437.1"/>
    </source>
</evidence>
<proteinExistence type="predicted"/>
<feature type="region of interest" description="Disordered" evidence="1">
    <location>
        <begin position="76"/>
        <end position="229"/>
    </location>
</feature>
<dbReference type="InParanoid" id="W4K0W4"/>
<dbReference type="RefSeq" id="XP_009548024.1">
    <property type="nucleotide sequence ID" value="XM_009549729.1"/>
</dbReference>
<gene>
    <name evidence="2" type="ORF">HETIRDRAFT_172029</name>
</gene>
<feature type="region of interest" description="Disordered" evidence="1">
    <location>
        <begin position="539"/>
        <end position="817"/>
    </location>
</feature>
<sequence length="817" mass="87637">MVKIRKDWHWNYDQDMFLLMPPLKTIDAFESRRVALNKSESDDCPDIMSLYGEEDIFEYRLVPLTEDITNIFRFDRDDDLVPPTTPDADQRASESEADPIPPTTSDGGDSAPDSELLLSTTSQADDTASVSDSLLPTTPSVIDHTTSESDALPPATSEVDCPASDLGPPEPQPQLSGQRDNIISDGDSPASNTNHLRVDVGTEADIDHPSNETEIPATQDSTSKMNRPASKSNWSCHCYPFDTLPVLRSHALPHFVLLNAGEKLEKRELQPLASVVARIFKIHEFRAMDSLINLHNIYDSWVHAVVPSPFGLKPQLPSSTNKTTNLGGEQEQAKAKNTISKTLRAGAADMNNHPGPRSEHNDGQIESDRSKRYYRRQDEKDGPASHSPAGAVTDAELPTHASVANTEASREPSHASMSASPPALDSNHAASSVVPAAPAGTIESAEAIGLAAPAPVEPTEVPLYSQVAVAGKSVTSGKAPIGTSGQTHRGIPTKIPTAIQTSARNRADVSGPFQQDLTQSGKLTAGSGILIQNKTVAQENSAWTTVRHRSSPAGSKNKGSRRASGSLGRDSVPANSRAIDAGEIASHDTTWTTAKRSQAVSESHAKGTGHASGHPGKGKVSPRTNLPRTGASATLNVPVRVEGDPQSQRITRRLPAPSLGLASASQDTRTNEHSSKHKSTKSGGEGALNPPEQKRRRVARPSEGEAVLPSSRIPLPAKSKKFVDRMKPKMTPSMSNRRVSFAQDQGEDPPVASGSQGMNEKMPVNVTRTQDKDETTGDRRDSGSKHTDDNGQDGKGRETSKSGKKRRYSRRSLGETI</sequence>
<accession>W4K0W4</accession>
<feature type="compositionally biased region" description="Low complexity" evidence="1">
    <location>
        <begin position="414"/>
        <end position="432"/>
    </location>
</feature>
<dbReference type="GeneID" id="20668382"/>
<dbReference type="Proteomes" id="UP000030671">
    <property type="component" value="Unassembled WGS sequence"/>
</dbReference>
<feature type="compositionally biased region" description="Polar residues" evidence="1">
    <location>
        <begin position="587"/>
        <end position="601"/>
    </location>
</feature>
<feature type="compositionally biased region" description="Basic and acidic residues" evidence="1">
    <location>
        <begin position="356"/>
        <end position="383"/>
    </location>
</feature>
<name>W4K0W4_HETIT</name>
<feature type="compositionally biased region" description="Basic and acidic residues" evidence="1">
    <location>
        <begin position="769"/>
        <end position="801"/>
    </location>
</feature>
<feature type="compositionally biased region" description="Polar residues" evidence="1">
    <location>
        <begin position="117"/>
        <end position="144"/>
    </location>
</feature>
<dbReference type="HOGENOM" id="CLU_010166_0_0_1"/>
<evidence type="ECO:0000256" key="1">
    <source>
        <dbReference type="SAM" id="MobiDB-lite"/>
    </source>
</evidence>
<dbReference type="AlphaFoldDB" id="W4K0W4"/>
<feature type="compositionally biased region" description="Polar residues" evidence="1">
    <location>
        <begin position="212"/>
        <end position="229"/>
    </location>
</feature>
<organism evidence="2 3">
    <name type="scientific">Heterobasidion irregulare (strain TC 32-1)</name>
    <dbReference type="NCBI Taxonomy" id="747525"/>
    <lineage>
        <taxon>Eukaryota</taxon>
        <taxon>Fungi</taxon>
        <taxon>Dikarya</taxon>
        <taxon>Basidiomycota</taxon>
        <taxon>Agaricomycotina</taxon>
        <taxon>Agaricomycetes</taxon>
        <taxon>Russulales</taxon>
        <taxon>Bondarzewiaceae</taxon>
        <taxon>Heterobasidion</taxon>
        <taxon>Heterobasidion annosum species complex</taxon>
    </lineage>
</organism>
<evidence type="ECO:0000313" key="3">
    <source>
        <dbReference type="Proteomes" id="UP000030671"/>
    </source>
</evidence>